<reference evidence="2" key="1">
    <citation type="submission" date="2016-01" db="EMBL/GenBank/DDBJ databases">
        <authorList>
            <person name="Mitreva M."/>
            <person name="Pepin K.H."/>
            <person name="Mihindukulasuriya K.A."/>
            <person name="Fulton R."/>
            <person name="Fronick C."/>
            <person name="O'Laughlin M."/>
            <person name="Miner T."/>
            <person name="Herter B."/>
            <person name="Rosa B.A."/>
            <person name="Cordes M."/>
            <person name="Tomlinson C."/>
            <person name="Wollam A."/>
            <person name="Palsikar V.B."/>
            <person name="Mardis E.R."/>
            <person name="Wilson R.K."/>
        </authorList>
    </citation>
    <scope>NUCLEOTIDE SEQUENCE [LARGE SCALE GENOMIC DNA]</scope>
    <source>
        <strain evidence="2">CMW8396</strain>
    </source>
</reference>
<dbReference type="PATRIC" id="fig|134605.3.peg.130"/>
<evidence type="ECO:0000313" key="2">
    <source>
        <dbReference type="Proteomes" id="UP000070617"/>
    </source>
</evidence>
<dbReference type="EMBL" id="LRPX01000005">
    <property type="protein sequence ID" value="KXA16893.1"/>
    <property type="molecule type" value="Genomic_DNA"/>
</dbReference>
<dbReference type="Gene3D" id="1.10.10.10">
    <property type="entry name" value="Winged helix-like DNA-binding domain superfamily/Winged helix DNA-binding domain"/>
    <property type="match status" value="1"/>
</dbReference>
<dbReference type="InterPro" id="IPR036388">
    <property type="entry name" value="WH-like_DNA-bd_sf"/>
</dbReference>
<protein>
    <submittedName>
        <fullName evidence="1">Transcriptional regulator, Rrf2 family</fullName>
    </submittedName>
</protein>
<evidence type="ECO:0000313" key="1">
    <source>
        <dbReference type="EMBL" id="KXA16893.1"/>
    </source>
</evidence>
<comment type="caution">
    <text evidence="1">The sequence shown here is derived from an EMBL/GenBank/DDBJ whole genome shotgun (WGS) entry which is preliminary data.</text>
</comment>
<dbReference type="InterPro" id="IPR000944">
    <property type="entry name" value="Tscrpt_reg_Rrf2"/>
</dbReference>
<name>A0A133NKS6_9FUSO</name>
<dbReference type="PANTHER" id="PTHR33221:SF2">
    <property type="entry name" value="TRANSCRIPTIONAL REGULATOR"/>
    <property type="match status" value="1"/>
</dbReference>
<dbReference type="PROSITE" id="PS51197">
    <property type="entry name" value="HTH_RRF2_2"/>
    <property type="match status" value="1"/>
</dbReference>
<dbReference type="GO" id="GO:0003700">
    <property type="term" value="F:DNA-binding transcription factor activity"/>
    <property type="evidence" value="ECO:0007669"/>
    <property type="project" value="TreeGrafter"/>
</dbReference>
<sequence length="137" mass="15705">MRLKNEVEYVFRILLYLSKYGKDRVISSTEISEKEQIPHLFSLRILKKMEKAGLLSIQKGAKGGYSLKKDPKDITLKTAIECIEGDIIVKDCVSDPKSCSLRGGRCSVHRAMALIEKEFIEHLAKYNFQDLSDENYF</sequence>
<dbReference type="GO" id="GO:0005829">
    <property type="term" value="C:cytosol"/>
    <property type="evidence" value="ECO:0007669"/>
    <property type="project" value="TreeGrafter"/>
</dbReference>
<dbReference type="PANTHER" id="PTHR33221">
    <property type="entry name" value="WINGED HELIX-TURN-HELIX TRANSCRIPTIONAL REGULATOR, RRF2 FAMILY"/>
    <property type="match status" value="1"/>
</dbReference>
<organism evidence="1 2">
    <name type="scientific">Fusobacterium equinum</name>
    <dbReference type="NCBI Taxonomy" id="134605"/>
    <lineage>
        <taxon>Bacteria</taxon>
        <taxon>Fusobacteriati</taxon>
        <taxon>Fusobacteriota</taxon>
        <taxon>Fusobacteriia</taxon>
        <taxon>Fusobacteriales</taxon>
        <taxon>Fusobacteriaceae</taxon>
        <taxon>Fusobacterium</taxon>
    </lineage>
</organism>
<dbReference type="NCBIfam" id="TIGR00738">
    <property type="entry name" value="rrf2_super"/>
    <property type="match status" value="1"/>
</dbReference>
<dbReference type="RefSeq" id="WP_008801882.1">
    <property type="nucleotide sequence ID" value="NZ_KQ956511.1"/>
</dbReference>
<dbReference type="Pfam" id="PF02082">
    <property type="entry name" value="Rrf2"/>
    <property type="match status" value="1"/>
</dbReference>
<accession>A0A133NKS6</accession>
<dbReference type="STRING" id="134605.HMPREF3206_00128"/>
<dbReference type="Proteomes" id="UP000070617">
    <property type="component" value="Unassembled WGS sequence"/>
</dbReference>
<dbReference type="InterPro" id="IPR036390">
    <property type="entry name" value="WH_DNA-bd_sf"/>
</dbReference>
<gene>
    <name evidence="1" type="ORF">HMPREF3206_00128</name>
</gene>
<dbReference type="AlphaFoldDB" id="A0A133NKS6"/>
<keyword evidence="2" id="KW-1185">Reference proteome</keyword>
<dbReference type="SUPFAM" id="SSF46785">
    <property type="entry name" value="Winged helix' DNA-binding domain"/>
    <property type="match status" value="1"/>
</dbReference>
<proteinExistence type="predicted"/>